<proteinExistence type="predicted"/>
<sequence>MLNWIGKRPFQHQLGLSDSQFQRWRRQAEEAGFDVFHKFSERTPMINIAEANRFIDWQCEQYEEKHKDIHLRS</sequence>
<evidence type="ECO:0000313" key="2">
    <source>
        <dbReference type="Proteomes" id="UP000645007"/>
    </source>
</evidence>
<dbReference type="Proteomes" id="UP000645007">
    <property type="component" value="Unassembled WGS sequence"/>
</dbReference>
<organism evidence="1 2">
    <name type="scientific">Limosilactobacillus urinaemulieris</name>
    <dbReference type="NCBI Taxonomy" id="2742600"/>
    <lineage>
        <taxon>Bacteria</taxon>
        <taxon>Bacillati</taxon>
        <taxon>Bacillota</taxon>
        <taxon>Bacilli</taxon>
        <taxon>Lactobacillales</taxon>
        <taxon>Lactobacillaceae</taxon>
        <taxon>Limosilactobacillus</taxon>
    </lineage>
</organism>
<reference evidence="1 2" key="1">
    <citation type="submission" date="2020-06" db="EMBL/GenBank/DDBJ databases">
        <title>Limosilactobacillus sp. nov.</title>
        <authorList>
            <person name="Ksiezarek M."/>
            <person name="Goncalves Ribeiro T."/>
            <person name="Rocha J."/>
            <person name="Grosso F."/>
            <person name="Peixe L."/>
        </authorList>
    </citation>
    <scope>NUCLEOTIDE SEQUENCE [LARGE SCALE GENOMIC DNA]</scope>
    <source>
        <strain evidence="2">c9Ua_26_M</strain>
    </source>
</reference>
<gene>
    <name evidence="1" type="ORF">HUK45_01455</name>
</gene>
<evidence type="ECO:0008006" key="3">
    <source>
        <dbReference type="Google" id="ProtNLM"/>
    </source>
</evidence>
<dbReference type="EMBL" id="JABUXR010000002">
    <property type="protein sequence ID" value="MBD8084941.1"/>
    <property type="molecule type" value="Genomic_DNA"/>
</dbReference>
<accession>A0ABR8ZJN6</accession>
<evidence type="ECO:0000313" key="1">
    <source>
        <dbReference type="EMBL" id="MBD8084941.1"/>
    </source>
</evidence>
<protein>
    <recommendedName>
        <fullName evidence="3">Transposase</fullName>
    </recommendedName>
</protein>
<dbReference type="RefSeq" id="WP_191910765.1">
    <property type="nucleotide sequence ID" value="NZ_JABUXR010000002.1"/>
</dbReference>
<keyword evidence="2" id="KW-1185">Reference proteome</keyword>
<comment type="caution">
    <text evidence="1">The sequence shown here is derived from an EMBL/GenBank/DDBJ whole genome shotgun (WGS) entry which is preliminary data.</text>
</comment>
<name>A0ABR8ZJN6_9LACO</name>